<protein>
    <submittedName>
        <fullName evidence="1">Uncharacterized protein</fullName>
    </submittedName>
</protein>
<sequence length="102" mass="11282">MSTRTATVPAWIINAYRKERQVTCYLALLGLRQCPRWCHLFCLLSSVARSGGWVVRLRGDSEVKSESTLFLERFHVEKDKEADGGVSEASPAAISDGFGCST</sequence>
<dbReference type="Proteomes" id="UP001234297">
    <property type="component" value="Chromosome 6"/>
</dbReference>
<organism evidence="1 2">
    <name type="scientific">Persea americana</name>
    <name type="common">Avocado</name>
    <dbReference type="NCBI Taxonomy" id="3435"/>
    <lineage>
        <taxon>Eukaryota</taxon>
        <taxon>Viridiplantae</taxon>
        <taxon>Streptophyta</taxon>
        <taxon>Embryophyta</taxon>
        <taxon>Tracheophyta</taxon>
        <taxon>Spermatophyta</taxon>
        <taxon>Magnoliopsida</taxon>
        <taxon>Magnoliidae</taxon>
        <taxon>Laurales</taxon>
        <taxon>Lauraceae</taxon>
        <taxon>Persea</taxon>
    </lineage>
</organism>
<evidence type="ECO:0000313" key="1">
    <source>
        <dbReference type="EMBL" id="KAJ8626320.1"/>
    </source>
</evidence>
<gene>
    <name evidence="1" type="ORF">MRB53_019627</name>
</gene>
<dbReference type="EMBL" id="CM056814">
    <property type="protein sequence ID" value="KAJ8626320.1"/>
    <property type="molecule type" value="Genomic_DNA"/>
</dbReference>
<reference evidence="1 2" key="1">
    <citation type="journal article" date="2022" name="Hortic Res">
        <title>A haplotype resolved chromosomal level avocado genome allows analysis of novel avocado genes.</title>
        <authorList>
            <person name="Nath O."/>
            <person name="Fletcher S.J."/>
            <person name="Hayward A."/>
            <person name="Shaw L.M."/>
            <person name="Masouleh A.K."/>
            <person name="Furtado A."/>
            <person name="Henry R.J."/>
            <person name="Mitter N."/>
        </authorList>
    </citation>
    <scope>NUCLEOTIDE SEQUENCE [LARGE SCALE GENOMIC DNA]</scope>
    <source>
        <strain evidence="2">cv. Hass</strain>
    </source>
</reference>
<comment type="caution">
    <text evidence="1">The sequence shown here is derived from an EMBL/GenBank/DDBJ whole genome shotgun (WGS) entry which is preliminary data.</text>
</comment>
<name>A0ACC2KZ41_PERAE</name>
<accession>A0ACC2KZ41</accession>
<keyword evidence="2" id="KW-1185">Reference proteome</keyword>
<evidence type="ECO:0000313" key="2">
    <source>
        <dbReference type="Proteomes" id="UP001234297"/>
    </source>
</evidence>
<proteinExistence type="predicted"/>